<keyword evidence="1" id="KW-0808">Transferase</keyword>
<dbReference type="GO" id="GO:0008168">
    <property type="term" value="F:methyltransferase activity"/>
    <property type="evidence" value="ECO:0007669"/>
    <property type="project" value="UniProtKB-KW"/>
</dbReference>
<protein>
    <submittedName>
        <fullName evidence="1">SAM-dependent methyltransferase</fullName>
    </submittedName>
</protein>
<dbReference type="OrthoDB" id="507855at2"/>
<keyword evidence="2" id="KW-1185">Reference proteome</keyword>
<evidence type="ECO:0000313" key="2">
    <source>
        <dbReference type="Proteomes" id="UP000184222"/>
    </source>
</evidence>
<dbReference type="InterPro" id="IPR016584">
    <property type="entry name" value="MeTrfase_VrtF"/>
</dbReference>
<proteinExistence type="predicted"/>
<sequence length="215" mass="24888">MNKSTHAGQKIYTRITLRLYNFVVLFFNNTFVWRCKTAKLLKLYSDNVSLNHLDIGVGSGYYLNKLHTKLKKVTLMDLNLDCLRYVKNLLKNKDVSIYQVDILEDIEEKFFSKFDSISCNYLIHCLPDNGSKEIVFKNIAKMFKSDGVAFGSTIINEYDSKLAIKIANKFNSKGIFDNVNDSYESIEKYISNNFEKYSVKKIGSVCVYVMRQPIK</sequence>
<gene>
    <name evidence="1" type="ORF">F7310_02700</name>
</gene>
<dbReference type="STRING" id="573570.F7310_02700"/>
<evidence type="ECO:0000313" key="1">
    <source>
        <dbReference type="EMBL" id="API86325.1"/>
    </source>
</evidence>
<dbReference type="PIRSF" id="PIRSF011491">
    <property type="entry name" value="Mtase_YbcY_prd"/>
    <property type="match status" value="1"/>
</dbReference>
<dbReference type="SUPFAM" id="SSF53335">
    <property type="entry name" value="S-adenosyl-L-methionine-dependent methyltransferases"/>
    <property type="match status" value="1"/>
</dbReference>
<dbReference type="InterPro" id="IPR029063">
    <property type="entry name" value="SAM-dependent_MTases_sf"/>
</dbReference>
<organism evidence="1 2">
    <name type="scientific">Francisella uliginis</name>
    <dbReference type="NCBI Taxonomy" id="573570"/>
    <lineage>
        <taxon>Bacteria</taxon>
        <taxon>Pseudomonadati</taxon>
        <taxon>Pseudomonadota</taxon>
        <taxon>Gammaproteobacteria</taxon>
        <taxon>Thiotrichales</taxon>
        <taxon>Francisellaceae</taxon>
        <taxon>Francisella</taxon>
    </lineage>
</organism>
<dbReference type="KEGG" id="frx:F7310_02700"/>
<dbReference type="Proteomes" id="UP000184222">
    <property type="component" value="Chromosome"/>
</dbReference>
<dbReference type="RefSeq" id="WP_072711566.1">
    <property type="nucleotide sequence ID" value="NZ_CP016796.1"/>
</dbReference>
<accession>A0A1L4BR63</accession>
<dbReference type="Pfam" id="PF13489">
    <property type="entry name" value="Methyltransf_23"/>
    <property type="match status" value="1"/>
</dbReference>
<reference evidence="1 2" key="1">
    <citation type="journal article" date="2016" name="Appl. Environ. Microbiol.">
        <title>Whole genome relationships among Francisella bacteria of diverse origin define new species and provide specific regions for detection.</title>
        <authorList>
            <person name="Challacombe J.F."/>
            <person name="Petersen J.M."/>
            <person name="Gallegos-Graves V."/>
            <person name="Hodge D."/>
            <person name="Pillai S."/>
            <person name="Kuske C.R."/>
        </authorList>
    </citation>
    <scope>NUCLEOTIDE SEQUENCE [LARGE SCALE GENOMIC DNA]</scope>
    <source>
        <strain evidence="2">TX07-7310</strain>
    </source>
</reference>
<name>A0A1L4BR63_9GAMM</name>
<dbReference type="AlphaFoldDB" id="A0A1L4BR63"/>
<dbReference type="Gene3D" id="3.40.50.150">
    <property type="entry name" value="Vaccinia Virus protein VP39"/>
    <property type="match status" value="1"/>
</dbReference>
<dbReference type="GO" id="GO:0032259">
    <property type="term" value="P:methylation"/>
    <property type="evidence" value="ECO:0007669"/>
    <property type="project" value="UniProtKB-KW"/>
</dbReference>
<dbReference type="CDD" id="cd02440">
    <property type="entry name" value="AdoMet_MTases"/>
    <property type="match status" value="1"/>
</dbReference>
<keyword evidence="1" id="KW-0489">Methyltransferase</keyword>
<dbReference type="EMBL" id="CP016796">
    <property type="protein sequence ID" value="API86325.1"/>
    <property type="molecule type" value="Genomic_DNA"/>
</dbReference>